<dbReference type="Proteomes" id="UP001596266">
    <property type="component" value="Unassembled WGS sequence"/>
</dbReference>
<organism evidence="1 2">
    <name type="scientific">Luteococcus sanguinis</name>
    <dbReference type="NCBI Taxonomy" id="174038"/>
    <lineage>
        <taxon>Bacteria</taxon>
        <taxon>Bacillati</taxon>
        <taxon>Actinomycetota</taxon>
        <taxon>Actinomycetes</taxon>
        <taxon>Propionibacteriales</taxon>
        <taxon>Propionibacteriaceae</taxon>
        <taxon>Luteococcus</taxon>
    </lineage>
</organism>
<comment type="caution">
    <text evidence="1">The sequence shown here is derived from an EMBL/GenBank/DDBJ whole genome shotgun (WGS) entry which is preliminary data.</text>
</comment>
<dbReference type="Pfam" id="PF04134">
    <property type="entry name" value="DCC1-like"/>
    <property type="match status" value="1"/>
</dbReference>
<dbReference type="InterPro" id="IPR007263">
    <property type="entry name" value="DCC1-like"/>
</dbReference>
<sequence>MNDGVLLYDPDCGFCTATARRMQGWSLGCLIEPMTPARLAQFGVDERRALRQVPFVGADNQVHFGAEAFAAALGTGGPAHRVAGRLLATPPVSWLGAVVYREVAAHRHQLPGGTDACELH</sequence>
<dbReference type="RefSeq" id="WP_343885335.1">
    <property type="nucleotide sequence ID" value="NZ_BAAAKI010000004.1"/>
</dbReference>
<evidence type="ECO:0000313" key="2">
    <source>
        <dbReference type="Proteomes" id="UP001596266"/>
    </source>
</evidence>
<keyword evidence="2" id="KW-1185">Reference proteome</keyword>
<dbReference type="EMBL" id="JBHSUA010000009">
    <property type="protein sequence ID" value="MFC6396045.1"/>
    <property type="molecule type" value="Genomic_DNA"/>
</dbReference>
<proteinExistence type="predicted"/>
<name>A0ABW1WXP8_9ACTN</name>
<gene>
    <name evidence="1" type="ORF">ACFP57_03435</name>
</gene>
<reference evidence="2" key="1">
    <citation type="journal article" date="2019" name="Int. J. Syst. Evol. Microbiol.">
        <title>The Global Catalogue of Microorganisms (GCM) 10K type strain sequencing project: providing services to taxonomists for standard genome sequencing and annotation.</title>
        <authorList>
            <consortium name="The Broad Institute Genomics Platform"/>
            <consortium name="The Broad Institute Genome Sequencing Center for Infectious Disease"/>
            <person name="Wu L."/>
            <person name="Ma J."/>
        </authorList>
    </citation>
    <scope>NUCLEOTIDE SEQUENCE [LARGE SCALE GENOMIC DNA]</scope>
    <source>
        <strain evidence="2">CGMCC 1.15277</strain>
    </source>
</reference>
<evidence type="ECO:0000313" key="1">
    <source>
        <dbReference type="EMBL" id="MFC6396045.1"/>
    </source>
</evidence>
<accession>A0ABW1WXP8</accession>
<protein>
    <submittedName>
        <fullName evidence="1">Thiol-disulfide oxidoreductase DCC family protein</fullName>
    </submittedName>
</protein>